<dbReference type="GO" id="GO:0006355">
    <property type="term" value="P:regulation of DNA-templated transcription"/>
    <property type="evidence" value="ECO:0007669"/>
    <property type="project" value="InterPro"/>
</dbReference>
<gene>
    <name evidence="6" type="primary">degU_2</name>
    <name evidence="6" type="ORF">MAA8898_02495</name>
</gene>
<dbReference type="GO" id="GO:0000160">
    <property type="term" value="P:phosphorelay signal transduction system"/>
    <property type="evidence" value="ECO:0007669"/>
    <property type="project" value="InterPro"/>
</dbReference>
<dbReference type="GO" id="GO:0003677">
    <property type="term" value="F:DNA binding"/>
    <property type="evidence" value="ECO:0007669"/>
    <property type="project" value="UniProtKB-KW"/>
</dbReference>
<dbReference type="RefSeq" id="WP_094021324.1">
    <property type="nucleotide sequence ID" value="NZ_FXYF01000006.1"/>
</dbReference>
<dbReference type="InterPro" id="IPR058245">
    <property type="entry name" value="NreC/VraR/RcsB-like_REC"/>
</dbReference>
<dbReference type="PRINTS" id="PR00038">
    <property type="entry name" value="HTHLUXR"/>
</dbReference>
<dbReference type="SUPFAM" id="SSF52172">
    <property type="entry name" value="CheY-like"/>
    <property type="match status" value="1"/>
</dbReference>
<dbReference type="CDD" id="cd17535">
    <property type="entry name" value="REC_NarL-like"/>
    <property type="match status" value="1"/>
</dbReference>
<keyword evidence="2" id="KW-0238">DNA-binding</keyword>
<dbReference type="AlphaFoldDB" id="A0A238KGI8"/>
<name>A0A238KGI8_9RHOB</name>
<dbReference type="Pfam" id="PF00072">
    <property type="entry name" value="Response_reg"/>
    <property type="match status" value="1"/>
</dbReference>
<dbReference type="InterPro" id="IPR039420">
    <property type="entry name" value="WalR-like"/>
</dbReference>
<dbReference type="Pfam" id="PF00196">
    <property type="entry name" value="GerE"/>
    <property type="match status" value="1"/>
</dbReference>
<dbReference type="PROSITE" id="PS50110">
    <property type="entry name" value="RESPONSE_REGULATORY"/>
    <property type="match status" value="1"/>
</dbReference>
<keyword evidence="1 3" id="KW-0597">Phosphoprotein</keyword>
<evidence type="ECO:0000313" key="6">
    <source>
        <dbReference type="EMBL" id="SMX41965.1"/>
    </source>
</evidence>
<evidence type="ECO:0000259" key="4">
    <source>
        <dbReference type="PROSITE" id="PS50043"/>
    </source>
</evidence>
<evidence type="ECO:0000256" key="1">
    <source>
        <dbReference type="ARBA" id="ARBA00022553"/>
    </source>
</evidence>
<organism evidence="6 7">
    <name type="scientific">Maliponia aquimaris</name>
    <dbReference type="NCBI Taxonomy" id="1673631"/>
    <lineage>
        <taxon>Bacteria</taxon>
        <taxon>Pseudomonadati</taxon>
        <taxon>Pseudomonadota</taxon>
        <taxon>Alphaproteobacteria</taxon>
        <taxon>Rhodobacterales</taxon>
        <taxon>Paracoccaceae</taxon>
        <taxon>Maliponia</taxon>
    </lineage>
</organism>
<evidence type="ECO:0000259" key="5">
    <source>
        <dbReference type="PROSITE" id="PS50110"/>
    </source>
</evidence>
<proteinExistence type="predicted"/>
<protein>
    <submittedName>
        <fullName evidence="6">Transcriptional regulatory protein DegU</fullName>
    </submittedName>
</protein>
<sequence>MTRRIRTLLADDHPLFRNGVARTLEEAGDIEIVAQCGSADDAVAATSEHMPDVALLDISMPGNGITAATRIGTEFPAVRVIMLTVSEQDDTVMRALEAGASGYVLKGVSAEALIAAVRGVHAGGSYISPELAGRVLSAMGAGMARNARTYDPVSDLTRREEQILRLVARGCSNREIGEDLSLQEATVKHYMTNILQKLQVRNRVEAALLAREEGM</sequence>
<keyword evidence="7" id="KW-1185">Reference proteome</keyword>
<evidence type="ECO:0000256" key="3">
    <source>
        <dbReference type="PROSITE-ProRule" id="PRU00169"/>
    </source>
</evidence>
<dbReference type="InterPro" id="IPR011006">
    <property type="entry name" value="CheY-like_superfamily"/>
</dbReference>
<reference evidence="6 7" key="1">
    <citation type="submission" date="2017-05" db="EMBL/GenBank/DDBJ databases">
        <authorList>
            <person name="Song R."/>
            <person name="Chenine A.L."/>
            <person name="Ruprecht R.M."/>
        </authorList>
    </citation>
    <scope>NUCLEOTIDE SEQUENCE [LARGE SCALE GENOMIC DNA]</scope>
    <source>
        <strain evidence="6 7">CECT 8898</strain>
    </source>
</reference>
<feature type="domain" description="Response regulatory" evidence="5">
    <location>
        <begin position="6"/>
        <end position="121"/>
    </location>
</feature>
<dbReference type="OrthoDB" id="9814495at2"/>
<feature type="modified residue" description="4-aspartylphosphate" evidence="3">
    <location>
        <position position="57"/>
    </location>
</feature>
<dbReference type="SMART" id="SM00421">
    <property type="entry name" value="HTH_LUXR"/>
    <property type="match status" value="1"/>
</dbReference>
<dbReference type="InterPro" id="IPR000792">
    <property type="entry name" value="Tscrpt_reg_LuxR_C"/>
</dbReference>
<accession>A0A238KGI8</accession>
<dbReference type="InterPro" id="IPR016032">
    <property type="entry name" value="Sig_transdc_resp-reg_C-effctor"/>
</dbReference>
<dbReference type="Proteomes" id="UP000207598">
    <property type="component" value="Unassembled WGS sequence"/>
</dbReference>
<evidence type="ECO:0000256" key="2">
    <source>
        <dbReference type="ARBA" id="ARBA00023125"/>
    </source>
</evidence>
<dbReference type="Gene3D" id="3.40.50.2300">
    <property type="match status" value="1"/>
</dbReference>
<dbReference type="EMBL" id="FXYF01000006">
    <property type="protein sequence ID" value="SMX41965.1"/>
    <property type="molecule type" value="Genomic_DNA"/>
</dbReference>
<dbReference type="PROSITE" id="PS00622">
    <property type="entry name" value="HTH_LUXR_1"/>
    <property type="match status" value="1"/>
</dbReference>
<dbReference type="CDD" id="cd06170">
    <property type="entry name" value="LuxR_C_like"/>
    <property type="match status" value="1"/>
</dbReference>
<dbReference type="PANTHER" id="PTHR43214">
    <property type="entry name" value="TWO-COMPONENT RESPONSE REGULATOR"/>
    <property type="match status" value="1"/>
</dbReference>
<dbReference type="SMART" id="SM00448">
    <property type="entry name" value="REC"/>
    <property type="match status" value="1"/>
</dbReference>
<evidence type="ECO:0000313" key="7">
    <source>
        <dbReference type="Proteomes" id="UP000207598"/>
    </source>
</evidence>
<dbReference type="SUPFAM" id="SSF46894">
    <property type="entry name" value="C-terminal effector domain of the bipartite response regulators"/>
    <property type="match status" value="1"/>
</dbReference>
<dbReference type="InterPro" id="IPR001789">
    <property type="entry name" value="Sig_transdc_resp-reg_receiver"/>
</dbReference>
<feature type="domain" description="HTH luxR-type" evidence="4">
    <location>
        <begin position="149"/>
        <end position="214"/>
    </location>
</feature>
<dbReference type="PROSITE" id="PS50043">
    <property type="entry name" value="HTH_LUXR_2"/>
    <property type="match status" value="1"/>
</dbReference>